<dbReference type="Proteomes" id="UP000789901">
    <property type="component" value="Unassembled WGS sequence"/>
</dbReference>
<gene>
    <name evidence="1" type="ORF">GMARGA_LOCUS35821</name>
</gene>
<keyword evidence="2" id="KW-1185">Reference proteome</keyword>
<evidence type="ECO:0000313" key="2">
    <source>
        <dbReference type="Proteomes" id="UP000789901"/>
    </source>
</evidence>
<comment type="caution">
    <text evidence="1">The sequence shown here is derived from an EMBL/GenBank/DDBJ whole genome shotgun (WGS) entry which is preliminary data.</text>
</comment>
<reference evidence="1 2" key="1">
    <citation type="submission" date="2021-06" db="EMBL/GenBank/DDBJ databases">
        <authorList>
            <person name="Kallberg Y."/>
            <person name="Tangrot J."/>
            <person name="Rosling A."/>
        </authorList>
    </citation>
    <scope>NUCLEOTIDE SEQUENCE [LARGE SCALE GENOMIC DNA]</scope>
    <source>
        <strain evidence="1 2">120-4 pot B 10/14</strain>
    </source>
</reference>
<organism evidence="1 2">
    <name type="scientific">Gigaspora margarita</name>
    <dbReference type="NCBI Taxonomy" id="4874"/>
    <lineage>
        <taxon>Eukaryota</taxon>
        <taxon>Fungi</taxon>
        <taxon>Fungi incertae sedis</taxon>
        <taxon>Mucoromycota</taxon>
        <taxon>Glomeromycotina</taxon>
        <taxon>Glomeromycetes</taxon>
        <taxon>Diversisporales</taxon>
        <taxon>Gigasporaceae</taxon>
        <taxon>Gigaspora</taxon>
    </lineage>
</organism>
<name>A0ABN7WWP4_GIGMA</name>
<proteinExistence type="predicted"/>
<feature type="non-terminal residue" evidence="1">
    <location>
        <position position="41"/>
    </location>
</feature>
<protein>
    <submittedName>
        <fullName evidence="1">30239_t:CDS:1</fullName>
    </submittedName>
</protein>
<feature type="non-terminal residue" evidence="1">
    <location>
        <position position="1"/>
    </location>
</feature>
<dbReference type="EMBL" id="CAJVQB010068066">
    <property type="protein sequence ID" value="CAG8842133.1"/>
    <property type="molecule type" value="Genomic_DNA"/>
</dbReference>
<accession>A0ABN7WWP4</accession>
<sequence length="41" mass="4582">LESNINSNDNIIADLKNKNSIPKTSNLFSIELLIVKNVLEI</sequence>
<evidence type="ECO:0000313" key="1">
    <source>
        <dbReference type="EMBL" id="CAG8842133.1"/>
    </source>
</evidence>